<protein>
    <recommendedName>
        <fullName evidence="1">DUF4382 domain-containing protein</fullName>
    </recommendedName>
</protein>
<evidence type="ECO:0000313" key="2">
    <source>
        <dbReference type="EMBL" id="GAG61707.1"/>
    </source>
</evidence>
<proteinExistence type="predicted"/>
<comment type="caution">
    <text evidence="2">The sequence shown here is derived from an EMBL/GenBank/DDBJ whole genome shotgun (WGS) entry which is preliminary data.</text>
</comment>
<feature type="non-terminal residue" evidence="2">
    <location>
        <position position="178"/>
    </location>
</feature>
<feature type="domain" description="DUF4382" evidence="1">
    <location>
        <begin position="45"/>
        <end position="178"/>
    </location>
</feature>
<dbReference type="Pfam" id="PF14321">
    <property type="entry name" value="DUF4382"/>
    <property type="match status" value="1"/>
</dbReference>
<gene>
    <name evidence="2" type="ORF">S01H4_14451</name>
</gene>
<evidence type="ECO:0000259" key="1">
    <source>
        <dbReference type="Pfam" id="PF14321"/>
    </source>
</evidence>
<dbReference type="AlphaFoldDB" id="X0ZUR3"/>
<dbReference type="EMBL" id="BART01006335">
    <property type="protein sequence ID" value="GAG61707.1"/>
    <property type="molecule type" value="Genomic_DNA"/>
</dbReference>
<name>X0ZUR3_9ZZZZ</name>
<dbReference type="InterPro" id="IPR025491">
    <property type="entry name" value="DUF4382"/>
</dbReference>
<organism evidence="2">
    <name type="scientific">marine sediment metagenome</name>
    <dbReference type="NCBI Taxonomy" id="412755"/>
    <lineage>
        <taxon>unclassified sequences</taxon>
        <taxon>metagenomes</taxon>
        <taxon>ecological metagenomes</taxon>
    </lineage>
</organism>
<reference evidence="2" key="1">
    <citation type="journal article" date="2014" name="Front. Microbiol.">
        <title>High frequency of phylogenetically diverse reductive dehalogenase-homologous genes in deep subseafloor sedimentary metagenomes.</title>
        <authorList>
            <person name="Kawai M."/>
            <person name="Futagami T."/>
            <person name="Toyoda A."/>
            <person name="Takaki Y."/>
            <person name="Nishi S."/>
            <person name="Hori S."/>
            <person name="Arai W."/>
            <person name="Tsubouchi T."/>
            <person name="Morono Y."/>
            <person name="Uchiyama I."/>
            <person name="Ito T."/>
            <person name="Fujiyama A."/>
            <person name="Inagaki F."/>
            <person name="Takami H."/>
        </authorList>
    </citation>
    <scope>NUCLEOTIDE SEQUENCE</scope>
    <source>
        <strain evidence="2">Expedition CK06-06</strain>
    </source>
</reference>
<accession>X0ZUR3</accession>
<sequence>MKKYFGVVLVLVVIVIYLSGCFFDLVIPESDLNSEDTGDGVVLGKGTLKIYLTDAPGDYLEVNIIISKIEGHIALEDEEGYWEILKEWPDGLPVDLIKLEDRFMLLASLELKPNKYTQLRLFLMDEEEDTLIARIVLKGSELKIPLEIPSVYQTGIKLNRPFEIIEGWITKLTIDFDA</sequence>